<proteinExistence type="inferred from homology"/>
<dbReference type="SUPFAM" id="SSF54675">
    <property type="entry name" value="Nicotinate/Quinolinate PRTase N-terminal domain-like"/>
    <property type="match status" value="1"/>
</dbReference>
<evidence type="ECO:0000259" key="6">
    <source>
        <dbReference type="Pfam" id="PF01729"/>
    </source>
</evidence>
<evidence type="ECO:0000313" key="9">
    <source>
        <dbReference type="Proteomes" id="UP000199556"/>
    </source>
</evidence>
<dbReference type="InterPro" id="IPR006242">
    <property type="entry name" value="ModD"/>
</dbReference>
<dbReference type="Pfam" id="PF02749">
    <property type="entry name" value="QRPTase_N"/>
    <property type="match status" value="1"/>
</dbReference>
<keyword evidence="3 5" id="KW-0328">Glycosyltransferase</keyword>
<dbReference type="Proteomes" id="UP000199556">
    <property type="component" value="Unassembled WGS sequence"/>
</dbReference>
<dbReference type="FunFam" id="3.20.20.70:FF:000030">
    <property type="entry name" value="Nicotinate-nucleotide pyrophosphorylase, carboxylating"/>
    <property type="match status" value="1"/>
</dbReference>
<keyword evidence="4 5" id="KW-0808">Transferase</keyword>
<dbReference type="PANTHER" id="PTHR32179">
    <property type="entry name" value="NICOTINATE-NUCLEOTIDE PYROPHOSPHORYLASE [CARBOXYLATING]"/>
    <property type="match status" value="1"/>
</dbReference>
<evidence type="ECO:0000256" key="5">
    <source>
        <dbReference type="PIRNR" id="PIRNR006250"/>
    </source>
</evidence>
<evidence type="ECO:0000259" key="7">
    <source>
        <dbReference type="Pfam" id="PF02749"/>
    </source>
</evidence>
<name>A0A1I4PL78_ECTMO</name>
<evidence type="ECO:0000256" key="2">
    <source>
        <dbReference type="ARBA" id="ARBA00019205"/>
    </source>
</evidence>
<dbReference type="SUPFAM" id="SSF51690">
    <property type="entry name" value="Nicotinate/Quinolinate PRTase C-terminal domain-like"/>
    <property type="match status" value="1"/>
</dbReference>
<comment type="similarity">
    <text evidence="1 5">Belongs to the NadC/ModD family.</text>
</comment>
<dbReference type="PANTHER" id="PTHR32179:SF4">
    <property type="entry name" value="PYROPHOSPHORYLASE MODD-RELATED"/>
    <property type="match status" value="1"/>
</dbReference>
<evidence type="ECO:0000313" key="8">
    <source>
        <dbReference type="EMBL" id="SFM28508.1"/>
    </source>
</evidence>
<dbReference type="STRING" id="195064.SAMN05421721_10217"/>
<sequence>MMRVQSDDDLHDLLREDAPYGDLTTRALEIPHGSAWMHFTARYAMTACGLEEAARLLELLGCSVTLRARSGDAVPADARLLEARGPAEALLLGWKVTQTLVEWASGISTAAARITRAARMADPEAMVACTRKTVPGTRALSLKAITAGGAEIHRTGLSDTLLLFPEHRHLADPQEGLTVQIRRLSTRCPERRVVVEVDSHEEALEAARGGADVIQAEKFPLEALARLAHALRDFPGVRLAAAGGIHADNAADHVHAGARILVTSAPYTAPPRDVSVRLTPGD</sequence>
<reference evidence="8 9" key="1">
    <citation type="submission" date="2016-10" db="EMBL/GenBank/DDBJ databases">
        <authorList>
            <person name="de Groot N.N."/>
        </authorList>
    </citation>
    <scope>NUCLEOTIDE SEQUENCE [LARGE SCALE GENOMIC DNA]</scope>
    <source>
        <strain evidence="8 9">DSM 4180</strain>
    </source>
</reference>
<dbReference type="GO" id="GO:0004514">
    <property type="term" value="F:nicotinate-nucleotide diphosphorylase (carboxylating) activity"/>
    <property type="evidence" value="ECO:0007669"/>
    <property type="project" value="InterPro"/>
</dbReference>
<feature type="domain" description="Quinolinate phosphoribosyl transferase C-terminal" evidence="6">
    <location>
        <begin position="107"/>
        <end position="276"/>
    </location>
</feature>
<dbReference type="InterPro" id="IPR013785">
    <property type="entry name" value="Aldolase_TIM"/>
</dbReference>
<dbReference type="AlphaFoldDB" id="A0A1I4PL78"/>
<dbReference type="GO" id="GO:0034213">
    <property type="term" value="P:quinolinate catabolic process"/>
    <property type="evidence" value="ECO:0007669"/>
    <property type="project" value="TreeGrafter"/>
</dbReference>
<dbReference type="InterPro" id="IPR027277">
    <property type="entry name" value="NadC/ModD"/>
</dbReference>
<dbReference type="Gene3D" id="3.90.1170.20">
    <property type="entry name" value="Quinolinate phosphoribosyl transferase, N-terminal domain"/>
    <property type="match status" value="1"/>
</dbReference>
<dbReference type="InterPro" id="IPR036068">
    <property type="entry name" value="Nicotinate_pribotase-like_C"/>
</dbReference>
<dbReference type="EMBL" id="FOUO01000002">
    <property type="protein sequence ID" value="SFM28508.1"/>
    <property type="molecule type" value="Genomic_DNA"/>
</dbReference>
<protein>
    <recommendedName>
        <fullName evidence="2">Putative pyrophosphorylase ModD</fullName>
    </recommendedName>
</protein>
<feature type="domain" description="Quinolinate phosphoribosyl transferase N-terminal" evidence="7">
    <location>
        <begin position="22"/>
        <end position="105"/>
    </location>
</feature>
<dbReference type="InterPro" id="IPR022412">
    <property type="entry name" value="Quinolinate_PRibosylTrfase_N"/>
</dbReference>
<dbReference type="Pfam" id="PF01729">
    <property type="entry name" value="QRPTase_C"/>
    <property type="match status" value="1"/>
</dbReference>
<dbReference type="OrthoDB" id="8216773at2"/>
<dbReference type="InterPro" id="IPR037128">
    <property type="entry name" value="Quinolinate_PRibosylTase_N_sf"/>
</dbReference>
<dbReference type="NCBIfam" id="TIGR01334">
    <property type="entry name" value="modD"/>
    <property type="match status" value="1"/>
</dbReference>
<evidence type="ECO:0000256" key="1">
    <source>
        <dbReference type="ARBA" id="ARBA00009400"/>
    </source>
</evidence>
<dbReference type="GO" id="GO:0009435">
    <property type="term" value="P:NAD+ biosynthetic process"/>
    <property type="evidence" value="ECO:0007669"/>
    <property type="project" value="InterPro"/>
</dbReference>
<dbReference type="GO" id="GO:0005737">
    <property type="term" value="C:cytoplasm"/>
    <property type="evidence" value="ECO:0007669"/>
    <property type="project" value="TreeGrafter"/>
</dbReference>
<dbReference type="PIRSF" id="PIRSF006250">
    <property type="entry name" value="NadC_ModD"/>
    <property type="match status" value="1"/>
</dbReference>
<evidence type="ECO:0000256" key="4">
    <source>
        <dbReference type="ARBA" id="ARBA00022679"/>
    </source>
</evidence>
<gene>
    <name evidence="8" type="ORF">SAMN05421721_10217</name>
</gene>
<dbReference type="RefSeq" id="WP_090483444.1">
    <property type="nucleotide sequence ID" value="NZ_FOUO01000002.1"/>
</dbReference>
<dbReference type="InterPro" id="IPR002638">
    <property type="entry name" value="Quinolinate_PRibosylTrfase_C"/>
</dbReference>
<evidence type="ECO:0000256" key="3">
    <source>
        <dbReference type="ARBA" id="ARBA00022676"/>
    </source>
</evidence>
<organism evidence="8 9">
    <name type="scientific">Ectothiorhodospira mobilis</name>
    <dbReference type="NCBI Taxonomy" id="195064"/>
    <lineage>
        <taxon>Bacteria</taxon>
        <taxon>Pseudomonadati</taxon>
        <taxon>Pseudomonadota</taxon>
        <taxon>Gammaproteobacteria</taxon>
        <taxon>Chromatiales</taxon>
        <taxon>Ectothiorhodospiraceae</taxon>
        <taxon>Ectothiorhodospira</taxon>
    </lineage>
</organism>
<dbReference type="Gene3D" id="3.20.20.70">
    <property type="entry name" value="Aldolase class I"/>
    <property type="match status" value="1"/>
</dbReference>
<keyword evidence="9" id="KW-1185">Reference proteome</keyword>
<accession>A0A1I4PL78</accession>
<dbReference type="CDD" id="cd01573">
    <property type="entry name" value="modD_like"/>
    <property type="match status" value="1"/>
</dbReference>